<keyword evidence="9" id="KW-1185">Reference proteome</keyword>
<dbReference type="PRINTS" id="PR00205">
    <property type="entry name" value="CADHERIN"/>
</dbReference>
<dbReference type="Pfam" id="PF00028">
    <property type="entry name" value="Cadherin"/>
    <property type="match status" value="1"/>
</dbReference>
<evidence type="ECO:0000256" key="6">
    <source>
        <dbReference type="PROSITE-ProRule" id="PRU00043"/>
    </source>
</evidence>
<evidence type="ECO:0000256" key="1">
    <source>
        <dbReference type="ARBA" id="ARBA00004167"/>
    </source>
</evidence>
<comment type="caution">
    <text evidence="8">The sequence shown here is derived from an EMBL/GenBank/DDBJ whole genome shotgun (WGS) entry which is preliminary data.</text>
</comment>
<reference evidence="8 9" key="1">
    <citation type="submission" date="2020-02" db="EMBL/GenBank/DDBJ databases">
        <title>Bird 10,000 Genomes (B10K) Project - Family phase.</title>
        <authorList>
            <person name="Zhang G."/>
        </authorList>
    </citation>
    <scope>NUCLEOTIDE SEQUENCE [LARGE SCALE GENOMIC DNA]</scope>
    <source>
        <strain evidence="8">B10K-DU-013-51</strain>
        <tissue evidence="8">Mixed tissue sample</tissue>
    </source>
</reference>
<proteinExistence type="predicted"/>
<protein>
    <submittedName>
        <fullName evidence="8">PCDGL protein</fullName>
    </submittedName>
</protein>
<dbReference type="InterPro" id="IPR015919">
    <property type="entry name" value="Cadherin-like_sf"/>
</dbReference>
<evidence type="ECO:0000256" key="2">
    <source>
        <dbReference type="ARBA" id="ARBA00022692"/>
    </source>
</evidence>
<accession>A0A7L4NQD1</accession>
<dbReference type="InterPro" id="IPR050174">
    <property type="entry name" value="Protocadherin/Cadherin-CA"/>
</dbReference>
<dbReference type="EMBL" id="VYZU01213517">
    <property type="protein sequence ID" value="NXY91751.1"/>
    <property type="molecule type" value="Genomic_DNA"/>
</dbReference>
<comment type="subcellular location">
    <subcellularLocation>
        <location evidence="1">Membrane</location>
        <topology evidence="1">Single-pass membrane protein</topology>
    </subcellularLocation>
</comment>
<name>A0A7L4NQD1_9AVES</name>
<evidence type="ECO:0000259" key="7">
    <source>
        <dbReference type="PROSITE" id="PS50268"/>
    </source>
</evidence>
<dbReference type="GO" id="GO:0007156">
    <property type="term" value="P:homophilic cell adhesion via plasma membrane adhesion molecules"/>
    <property type="evidence" value="ECO:0007669"/>
    <property type="project" value="InterPro"/>
</dbReference>
<evidence type="ECO:0000313" key="9">
    <source>
        <dbReference type="Proteomes" id="UP000586704"/>
    </source>
</evidence>
<dbReference type="SMART" id="SM00112">
    <property type="entry name" value="CA"/>
    <property type="match status" value="1"/>
</dbReference>
<dbReference type="GO" id="GO:0005509">
    <property type="term" value="F:calcium ion binding"/>
    <property type="evidence" value="ECO:0007669"/>
    <property type="project" value="UniProtKB-UniRule"/>
</dbReference>
<keyword evidence="6" id="KW-0106">Calcium</keyword>
<dbReference type="Gene3D" id="2.60.40.60">
    <property type="entry name" value="Cadherins"/>
    <property type="match status" value="1"/>
</dbReference>
<keyword evidence="3" id="KW-1133">Transmembrane helix</keyword>
<dbReference type="OrthoDB" id="9990384at2759"/>
<keyword evidence="2" id="KW-0812">Transmembrane</keyword>
<evidence type="ECO:0000313" key="8">
    <source>
        <dbReference type="EMBL" id="NXY91751.1"/>
    </source>
</evidence>
<gene>
    <name evidence="8" type="primary">Pcdhgc4_0</name>
    <name evidence="8" type="ORF">CEYCYA_R13095</name>
</gene>
<evidence type="ECO:0000256" key="5">
    <source>
        <dbReference type="ARBA" id="ARBA00023180"/>
    </source>
</evidence>
<keyword evidence="5" id="KW-0325">Glycoprotein</keyword>
<organism evidence="8 9">
    <name type="scientific">Ceyx cyanopectus</name>
    <name type="common">Indigo-banded kingfisher</name>
    <dbReference type="NCBI Taxonomy" id="390723"/>
    <lineage>
        <taxon>Eukaryota</taxon>
        <taxon>Metazoa</taxon>
        <taxon>Chordata</taxon>
        <taxon>Craniata</taxon>
        <taxon>Vertebrata</taxon>
        <taxon>Euteleostomi</taxon>
        <taxon>Archelosauria</taxon>
        <taxon>Archosauria</taxon>
        <taxon>Dinosauria</taxon>
        <taxon>Saurischia</taxon>
        <taxon>Theropoda</taxon>
        <taxon>Coelurosauria</taxon>
        <taxon>Aves</taxon>
        <taxon>Neognathae</taxon>
        <taxon>Neoaves</taxon>
        <taxon>Telluraves</taxon>
        <taxon>Coraciimorphae</taxon>
        <taxon>Coraciiformes</taxon>
        <taxon>Alcedinidae</taxon>
        <taxon>Ceyx</taxon>
    </lineage>
</organism>
<feature type="non-terminal residue" evidence="8">
    <location>
        <position position="69"/>
    </location>
</feature>
<dbReference type="PROSITE" id="PS50268">
    <property type="entry name" value="CADHERIN_2"/>
    <property type="match status" value="1"/>
</dbReference>
<keyword evidence="4" id="KW-0472">Membrane</keyword>
<dbReference type="InterPro" id="IPR002126">
    <property type="entry name" value="Cadherin-like_dom"/>
</dbReference>
<evidence type="ECO:0000256" key="3">
    <source>
        <dbReference type="ARBA" id="ARBA00022989"/>
    </source>
</evidence>
<dbReference type="SUPFAM" id="SSF49313">
    <property type="entry name" value="Cadherin-like"/>
    <property type="match status" value="1"/>
</dbReference>
<evidence type="ECO:0000256" key="4">
    <source>
        <dbReference type="ARBA" id="ARBA00023136"/>
    </source>
</evidence>
<dbReference type="AlphaFoldDB" id="A0A7L4NQD1"/>
<sequence>YSFKISNNAPGKFTKLFSLDPRTGEIRTKAPLDYEESSAYEIAVRARDKGSPAMEGHCHLRVELIDIND</sequence>
<dbReference type="PANTHER" id="PTHR24028:SF236">
    <property type="entry name" value="PROTOCADHERIN GAMMA-C3"/>
    <property type="match status" value="1"/>
</dbReference>
<dbReference type="GO" id="GO:0005886">
    <property type="term" value="C:plasma membrane"/>
    <property type="evidence" value="ECO:0007669"/>
    <property type="project" value="TreeGrafter"/>
</dbReference>
<dbReference type="CDD" id="cd11304">
    <property type="entry name" value="Cadherin_repeat"/>
    <property type="match status" value="1"/>
</dbReference>
<dbReference type="Proteomes" id="UP000586704">
    <property type="component" value="Unassembled WGS sequence"/>
</dbReference>
<feature type="non-terminal residue" evidence="8">
    <location>
        <position position="1"/>
    </location>
</feature>
<dbReference type="PANTHER" id="PTHR24028">
    <property type="entry name" value="CADHERIN-87A"/>
    <property type="match status" value="1"/>
</dbReference>
<feature type="domain" description="Cadherin" evidence="7">
    <location>
        <begin position="1"/>
        <end position="69"/>
    </location>
</feature>